<dbReference type="CDD" id="cd04301">
    <property type="entry name" value="NAT_SF"/>
    <property type="match status" value="1"/>
</dbReference>
<gene>
    <name evidence="2" type="ORF">GBA65_00620</name>
</gene>
<feature type="domain" description="N-acetyltransferase" evidence="1">
    <location>
        <begin position="1"/>
        <end position="103"/>
    </location>
</feature>
<name>A0A6G8PU92_9ACTN</name>
<dbReference type="InterPro" id="IPR036527">
    <property type="entry name" value="SCP2_sterol-bd_dom_sf"/>
</dbReference>
<dbReference type="Pfam" id="PF17668">
    <property type="entry name" value="Acetyltransf_17"/>
    <property type="match status" value="1"/>
</dbReference>
<evidence type="ECO:0000313" key="3">
    <source>
        <dbReference type="Proteomes" id="UP000502706"/>
    </source>
</evidence>
<dbReference type="GO" id="GO:0030649">
    <property type="term" value="P:aminoglycoside antibiotic catabolic process"/>
    <property type="evidence" value="ECO:0007669"/>
    <property type="project" value="TreeGrafter"/>
</dbReference>
<dbReference type="Gene3D" id="3.30.1050.10">
    <property type="entry name" value="SCP2 sterol-binding domain"/>
    <property type="match status" value="1"/>
</dbReference>
<reference evidence="2 3" key="1">
    <citation type="submission" date="2019-10" db="EMBL/GenBank/DDBJ databases">
        <title>Rubrobacter sp nov SCSIO 52915 isolated from a deep-sea sediment in the South China Sea.</title>
        <authorList>
            <person name="Chen R.W."/>
        </authorList>
    </citation>
    <scope>NUCLEOTIDE SEQUENCE [LARGE SCALE GENOMIC DNA]</scope>
    <source>
        <strain evidence="2 3">SCSIO 52915</strain>
    </source>
</reference>
<dbReference type="SUPFAM" id="SSF55729">
    <property type="entry name" value="Acyl-CoA N-acyltransferases (Nat)"/>
    <property type="match status" value="1"/>
</dbReference>
<dbReference type="InterPro" id="IPR051554">
    <property type="entry name" value="Acetyltransferase_Eis"/>
</dbReference>
<proteinExistence type="predicted"/>
<accession>A0A6G8PU92</accession>
<dbReference type="KEGG" id="rmar:GBA65_00620"/>
<dbReference type="Pfam" id="PF13530">
    <property type="entry name" value="SCP2_2"/>
    <property type="match status" value="1"/>
</dbReference>
<dbReference type="Pfam" id="PF13527">
    <property type="entry name" value="Acetyltransf_9"/>
    <property type="match status" value="1"/>
</dbReference>
<dbReference type="SUPFAM" id="SSF55718">
    <property type="entry name" value="SCP-like"/>
    <property type="match status" value="1"/>
</dbReference>
<dbReference type="InterPro" id="IPR016181">
    <property type="entry name" value="Acyl_CoA_acyltransferase"/>
</dbReference>
<dbReference type="GO" id="GO:0034069">
    <property type="term" value="F:aminoglycoside N-acetyltransferase activity"/>
    <property type="evidence" value="ECO:0007669"/>
    <property type="project" value="TreeGrafter"/>
</dbReference>
<dbReference type="PROSITE" id="PS51186">
    <property type="entry name" value="GNAT"/>
    <property type="match status" value="1"/>
</dbReference>
<sequence length="348" mass="37991">MYVIEEDGEPRATATVLPMEAFVDGEPAAMGGIAAVNAHPAYRRRGYAGRLMRAAIDGMRERGMTLSMLHPFAHAFYRAYGWELATEAIKYELSPTEIPTSAEQRRVRAYDPTGGDLSRMAGLFDGWAASRSCSVGRPEGRWLQHLARKNQEAAVYEGEGGTIEGYLLYKQSEGSGDPPNTLDVSELVAATPAAREALVSFMGAYDPRMYTVTLSTPRGEPLHPYLPDSYVKARLEPEFMLRLVDVEGALGLLRRTGNEPIVLEVSDDAVPENSGSYTLADGGVTRGAQAEARVALDVRRLAQLYAGYLPAGQLARYGLIEPGSPEALEVLDAWFPTNDPYVSEPDHF</sequence>
<dbReference type="InterPro" id="IPR041380">
    <property type="entry name" value="Acetyltransf_17"/>
</dbReference>
<keyword evidence="2" id="KW-0808">Transferase</keyword>
<dbReference type="InterPro" id="IPR025559">
    <property type="entry name" value="Eis_dom"/>
</dbReference>
<keyword evidence="3" id="KW-1185">Reference proteome</keyword>
<dbReference type="InterPro" id="IPR000182">
    <property type="entry name" value="GNAT_dom"/>
</dbReference>
<dbReference type="Proteomes" id="UP000502706">
    <property type="component" value="Chromosome"/>
</dbReference>
<dbReference type="EMBL" id="CP045121">
    <property type="protein sequence ID" value="QIN77265.1"/>
    <property type="molecule type" value="Genomic_DNA"/>
</dbReference>
<evidence type="ECO:0000313" key="2">
    <source>
        <dbReference type="EMBL" id="QIN77265.1"/>
    </source>
</evidence>
<dbReference type="PANTHER" id="PTHR37817">
    <property type="entry name" value="N-ACETYLTRANSFERASE EIS"/>
    <property type="match status" value="1"/>
</dbReference>
<protein>
    <submittedName>
        <fullName evidence="2">GNAT family N-acetyltransferase</fullName>
    </submittedName>
</protein>
<evidence type="ECO:0000259" key="1">
    <source>
        <dbReference type="PROSITE" id="PS51186"/>
    </source>
</evidence>
<organism evidence="2 3">
    <name type="scientific">Rubrobacter marinus</name>
    <dbReference type="NCBI Taxonomy" id="2653852"/>
    <lineage>
        <taxon>Bacteria</taxon>
        <taxon>Bacillati</taxon>
        <taxon>Actinomycetota</taxon>
        <taxon>Rubrobacteria</taxon>
        <taxon>Rubrobacterales</taxon>
        <taxon>Rubrobacteraceae</taxon>
        <taxon>Rubrobacter</taxon>
    </lineage>
</organism>
<dbReference type="PANTHER" id="PTHR37817:SF1">
    <property type="entry name" value="N-ACETYLTRANSFERASE EIS"/>
    <property type="match status" value="1"/>
</dbReference>
<dbReference type="Gene3D" id="3.40.630.30">
    <property type="match status" value="2"/>
</dbReference>
<dbReference type="AlphaFoldDB" id="A0A6G8PU92"/>